<dbReference type="Proteomes" id="UP001370490">
    <property type="component" value="Unassembled WGS sequence"/>
</dbReference>
<dbReference type="Gene3D" id="3.40.50.1110">
    <property type="entry name" value="SGNH hydrolase"/>
    <property type="match status" value="1"/>
</dbReference>
<dbReference type="InterPro" id="IPR052940">
    <property type="entry name" value="Carb_Esterase_6"/>
</dbReference>
<keyword evidence="2" id="KW-0732">Signal</keyword>
<protein>
    <submittedName>
        <fullName evidence="4">Sialate O-acetylesterase domain</fullName>
    </submittedName>
</protein>
<feature type="domain" description="Sialate O-acetylesterase" evidence="3">
    <location>
        <begin position="28"/>
        <end position="256"/>
    </location>
</feature>
<dbReference type="GO" id="GO:0016787">
    <property type="term" value="F:hydrolase activity"/>
    <property type="evidence" value="ECO:0007669"/>
    <property type="project" value="UniProtKB-KW"/>
</dbReference>
<reference evidence="4 5" key="1">
    <citation type="submission" date="2023-12" db="EMBL/GenBank/DDBJ databases">
        <title>A high-quality genome assembly for Dillenia turbinata (Dilleniales).</title>
        <authorList>
            <person name="Chanderbali A."/>
        </authorList>
    </citation>
    <scope>NUCLEOTIDE SEQUENCE [LARGE SCALE GENOMIC DNA]</scope>
    <source>
        <strain evidence="4">LSX21</strain>
        <tissue evidence="4">Leaf</tissue>
    </source>
</reference>
<dbReference type="SUPFAM" id="SSF52266">
    <property type="entry name" value="SGNH hydrolase"/>
    <property type="match status" value="1"/>
</dbReference>
<dbReference type="Pfam" id="PF03629">
    <property type="entry name" value="SASA"/>
    <property type="match status" value="1"/>
</dbReference>
<name>A0AAN8VRD5_9MAGN</name>
<dbReference type="PANTHER" id="PTHR31988">
    <property type="entry name" value="ESTERASE, PUTATIVE (DUF303)-RELATED"/>
    <property type="match status" value="1"/>
</dbReference>
<accession>A0AAN8VRD5</accession>
<gene>
    <name evidence="4" type="ORF">RJ641_032142</name>
</gene>
<evidence type="ECO:0000256" key="1">
    <source>
        <dbReference type="ARBA" id="ARBA00022801"/>
    </source>
</evidence>
<proteinExistence type="predicted"/>
<keyword evidence="1" id="KW-0378">Hydrolase</keyword>
<dbReference type="InterPro" id="IPR005181">
    <property type="entry name" value="SASA"/>
</dbReference>
<evidence type="ECO:0000313" key="5">
    <source>
        <dbReference type="Proteomes" id="UP001370490"/>
    </source>
</evidence>
<evidence type="ECO:0000256" key="2">
    <source>
        <dbReference type="SAM" id="SignalP"/>
    </source>
</evidence>
<feature type="signal peptide" evidence="2">
    <location>
        <begin position="1"/>
        <end position="20"/>
    </location>
</feature>
<organism evidence="4 5">
    <name type="scientific">Dillenia turbinata</name>
    <dbReference type="NCBI Taxonomy" id="194707"/>
    <lineage>
        <taxon>Eukaryota</taxon>
        <taxon>Viridiplantae</taxon>
        <taxon>Streptophyta</taxon>
        <taxon>Embryophyta</taxon>
        <taxon>Tracheophyta</taxon>
        <taxon>Spermatophyta</taxon>
        <taxon>Magnoliopsida</taxon>
        <taxon>eudicotyledons</taxon>
        <taxon>Gunneridae</taxon>
        <taxon>Pentapetalae</taxon>
        <taxon>Dilleniales</taxon>
        <taxon>Dilleniaceae</taxon>
        <taxon>Dillenia</taxon>
    </lineage>
</organism>
<dbReference type="AlphaFoldDB" id="A0AAN8VRD5"/>
<evidence type="ECO:0000259" key="3">
    <source>
        <dbReference type="Pfam" id="PF03629"/>
    </source>
</evidence>
<dbReference type="PANTHER" id="PTHR31988:SF15">
    <property type="entry name" value="ESTERASE, PUTATIVE (DUF303)-RELATED"/>
    <property type="match status" value="1"/>
</dbReference>
<evidence type="ECO:0000313" key="4">
    <source>
        <dbReference type="EMBL" id="KAK6938634.1"/>
    </source>
</evidence>
<sequence length="259" mass="28099">MKMLHLLTLVLLAYARMASPESGLAHPTSIFILSGQSNMSGRGGVGRVKWDGIVPPECTSSPSILRLGPKLTWEEAEEPLHADIDLNKTLGVGPGMSFAHTVLAQEPSLGPIGLVPCAIGGTNITEWARGGLLYGDMVRRAKAAVNHGGTIRAILWYQGESDTIIKEDALRYKQRLVKFIQDVRSDLKLPTLPFIQVGLATALGPYIDIVRAAQFGVKLPNVKIVDAKGLPLEWDNVHLNTPAEVKLGQMLAHSFLHDF</sequence>
<dbReference type="EMBL" id="JBAMMX010000006">
    <property type="protein sequence ID" value="KAK6938634.1"/>
    <property type="molecule type" value="Genomic_DNA"/>
</dbReference>
<feature type="chain" id="PRO_5042826962" evidence="2">
    <location>
        <begin position="21"/>
        <end position="259"/>
    </location>
</feature>
<dbReference type="InterPro" id="IPR036514">
    <property type="entry name" value="SGNH_hydro_sf"/>
</dbReference>
<comment type="caution">
    <text evidence="4">The sequence shown here is derived from an EMBL/GenBank/DDBJ whole genome shotgun (WGS) entry which is preliminary data.</text>
</comment>
<keyword evidence="5" id="KW-1185">Reference proteome</keyword>